<proteinExistence type="inferred from homology"/>
<dbReference type="InterPro" id="IPR006016">
    <property type="entry name" value="UspA"/>
</dbReference>
<reference evidence="3" key="1">
    <citation type="submission" date="2022-09" db="EMBL/GenBank/DDBJ databases">
        <title>Maribacter litopenaei sp. nov., isolated from the intestinal tract of the Pacific White Shrimp, Litopenaeus vannamei.</title>
        <authorList>
            <person name="Kim S.Y."/>
            <person name="Hwang C.Y."/>
        </authorList>
    </citation>
    <scope>NUCLEOTIDE SEQUENCE</scope>
    <source>
        <strain evidence="3">HL-LV01</strain>
    </source>
</reference>
<dbReference type="Gene3D" id="3.40.50.12370">
    <property type="match status" value="1"/>
</dbReference>
<sequence length="280" mass="32018">MTILYATDCSKNSISTLQYAQKLALQLSAKLVVLYVYDIPPIAGKTIKTEEQIQRGLKKEKLQLLRSYCHENSVENIKNLTMFLTSEYGASITHTIMEYTLHLDCNLLIIGMKDEHSKRGVFSGNIANSLLRHINCKMMIVPNAFEFSAITSIVYATDFEEEDIKAIQQVLQVFKMQNLEIKVVHVDTNTNAKGKEQMEWFKEMVLEKVGDSTISFNVINAKTVPQGLRMFIGDENPNLIALLEREEPTIFKKLFHKDLIKTMESRIRIPILSINQKSLQ</sequence>
<dbReference type="Proteomes" id="UP001059209">
    <property type="component" value="Chromosome"/>
</dbReference>
<dbReference type="Pfam" id="PF00582">
    <property type="entry name" value="Usp"/>
    <property type="match status" value="1"/>
</dbReference>
<accession>A0ABY5Y5A5</accession>
<feature type="domain" description="UspA" evidence="2">
    <location>
        <begin position="2"/>
        <end position="142"/>
    </location>
</feature>
<protein>
    <submittedName>
        <fullName evidence="3">Universal stress protein</fullName>
    </submittedName>
</protein>
<name>A0ABY5Y5A5_9FLAO</name>
<dbReference type="PANTHER" id="PTHR46268:SF6">
    <property type="entry name" value="UNIVERSAL STRESS PROTEIN UP12"/>
    <property type="match status" value="1"/>
</dbReference>
<dbReference type="RefSeq" id="WP_260571401.1">
    <property type="nucleotide sequence ID" value="NZ_CP104205.1"/>
</dbReference>
<organism evidence="3 4">
    <name type="scientific">Maribacter litopenaei</name>
    <dbReference type="NCBI Taxonomy" id="2976127"/>
    <lineage>
        <taxon>Bacteria</taxon>
        <taxon>Pseudomonadati</taxon>
        <taxon>Bacteroidota</taxon>
        <taxon>Flavobacteriia</taxon>
        <taxon>Flavobacteriales</taxon>
        <taxon>Flavobacteriaceae</taxon>
        <taxon>Maribacter</taxon>
    </lineage>
</organism>
<evidence type="ECO:0000256" key="1">
    <source>
        <dbReference type="ARBA" id="ARBA00008791"/>
    </source>
</evidence>
<gene>
    <name evidence="3" type="ORF">NYZ99_12060</name>
</gene>
<evidence type="ECO:0000313" key="4">
    <source>
        <dbReference type="Proteomes" id="UP001059209"/>
    </source>
</evidence>
<comment type="similarity">
    <text evidence="1">Belongs to the universal stress protein A family.</text>
</comment>
<keyword evidence="4" id="KW-1185">Reference proteome</keyword>
<dbReference type="CDD" id="cd00293">
    <property type="entry name" value="USP-like"/>
    <property type="match status" value="1"/>
</dbReference>
<dbReference type="PANTHER" id="PTHR46268">
    <property type="entry name" value="STRESS RESPONSE PROTEIN NHAX"/>
    <property type="match status" value="1"/>
</dbReference>
<evidence type="ECO:0000259" key="2">
    <source>
        <dbReference type="Pfam" id="PF00582"/>
    </source>
</evidence>
<evidence type="ECO:0000313" key="3">
    <source>
        <dbReference type="EMBL" id="UWX53859.1"/>
    </source>
</evidence>
<dbReference type="SUPFAM" id="SSF52402">
    <property type="entry name" value="Adenine nucleotide alpha hydrolases-like"/>
    <property type="match status" value="1"/>
</dbReference>
<dbReference type="EMBL" id="CP104205">
    <property type="protein sequence ID" value="UWX53859.1"/>
    <property type="molecule type" value="Genomic_DNA"/>
</dbReference>